<dbReference type="AlphaFoldDB" id="A0A0D0IRF9"/>
<organism evidence="1 2">
    <name type="scientific">Leucobacter komagatae</name>
    <dbReference type="NCBI Taxonomy" id="55969"/>
    <lineage>
        <taxon>Bacteria</taxon>
        <taxon>Bacillati</taxon>
        <taxon>Actinomycetota</taxon>
        <taxon>Actinomycetes</taxon>
        <taxon>Micrococcales</taxon>
        <taxon>Microbacteriaceae</taxon>
        <taxon>Leucobacter</taxon>
    </lineage>
</organism>
<protein>
    <recommendedName>
        <fullName evidence="3">HEAT repeat protein</fullName>
    </recommendedName>
</protein>
<comment type="caution">
    <text evidence="1">The sequence shown here is derived from an EMBL/GenBank/DDBJ whole genome shotgun (WGS) entry which is preliminary data.</text>
</comment>
<dbReference type="OrthoDB" id="9134742at2"/>
<reference evidence="1 2" key="1">
    <citation type="submission" date="2015-01" db="EMBL/GenBank/DDBJ databases">
        <title>Draft genome sequence of Leucobacter komagatae strain VKM ST2845.</title>
        <authorList>
            <person name="Karlyshev A.V."/>
            <person name="Kudryashova E.B."/>
        </authorList>
    </citation>
    <scope>NUCLEOTIDE SEQUENCE [LARGE SCALE GENOMIC DNA]</scope>
    <source>
        <strain evidence="1 2">VKM ST2845</strain>
    </source>
</reference>
<dbReference type="EMBL" id="JXSQ01000017">
    <property type="protein sequence ID" value="KIP51998.1"/>
    <property type="molecule type" value="Genomic_DNA"/>
</dbReference>
<keyword evidence="2" id="KW-1185">Reference proteome</keyword>
<dbReference type="InterPro" id="IPR016024">
    <property type="entry name" value="ARM-type_fold"/>
</dbReference>
<evidence type="ECO:0000313" key="1">
    <source>
        <dbReference type="EMBL" id="KIP51998.1"/>
    </source>
</evidence>
<sequence length="226" mass="23690">MHPTDTTPARRLAIALAAPSNSGRLQAAMTAGTSPDPSYVEPLIERAGIEPDFGVREMLTWALLQLPREQVIERVIAELRAGSQQAQTQALHTLSKLGDERAWPAITGELLLSENDELARTAWRAAVACAPAGDRADLAAVLSTQLGRGDTDIMRSLSRALVALGAEAEAPIAAARLAAQATGDASVLTHAEATERLLADPEASFALDPTDAARLGRAHSGARGAH</sequence>
<proteinExistence type="predicted"/>
<dbReference type="InterPro" id="IPR011989">
    <property type="entry name" value="ARM-like"/>
</dbReference>
<accession>A0A0D0IRF9</accession>
<dbReference type="RefSeq" id="WP_042544648.1">
    <property type="nucleotide sequence ID" value="NZ_JXSQ01000017.1"/>
</dbReference>
<dbReference type="SUPFAM" id="SSF48371">
    <property type="entry name" value="ARM repeat"/>
    <property type="match status" value="1"/>
</dbReference>
<dbReference type="Proteomes" id="UP000032120">
    <property type="component" value="Unassembled WGS sequence"/>
</dbReference>
<gene>
    <name evidence="1" type="ORF">SD72_11665</name>
</gene>
<evidence type="ECO:0008006" key="3">
    <source>
        <dbReference type="Google" id="ProtNLM"/>
    </source>
</evidence>
<name>A0A0D0IRF9_9MICO</name>
<evidence type="ECO:0000313" key="2">
    <source>
        <dbReference type="Proteomes" id="UP000032120"/>
    </source>
</evidence>
<dbReference type="Gene3D" id="1.25.10.10">
    <property type="entry name" value="Leucine-rich Repeat Variant"/>
    <property type="match status" value="1"/>
</dbReference>